<comment type="caution">
    <text evidence="2">The sequence shown here is derived from an EMBL/GenBank/DDBJ whole genome shotgun (WGS) entry which is preliminary data.</text>
</comment>
<protein>
    <submittedName>
        <fullName evidence="2">Uncharacterized protein</fullName>
    </submittedName>
</protein>
<evidence type="ECO:0000256" key="1">
    <source>
        <dbReference type="SAM" id="MobiDB-lite"/>
    </source>
</evidence>
<keyword evidence="3" id="KW-1185">Reference proteome</keyword>
<evidence type="ECO:0000313" key="2">
    <source>
        <dbReference type="EMBL" id="KAJ8388564.1"/>
    </source>
</evidence>
<sequence length="114" mass="12762">MERGREEVQTTLPDFRGGGQTGDGREMDRRTGPPVLAALQSGNKVLEKRRNLKLRAVKHCVRAQRRYGGMLLAQLNRGSEGPGLFTTANKSWRYRRRADLSETSDPCTTPHDPA</sequence>
<dbReference type="AlphaFoldDB" id="A0AAD7RQN8"/>
<gene>
    <name evidence="2" type="ORF">AAFF_G00132780</name>
</gene>
<dbReference type="Proteomes" id="UP001221898">
    <property type="component" value="Unassembled WGS sequence"/>
</dbReference>
<reference evidence="2" key="1">
    <citation type="journal article" date="2023" name="Science">
        <title>Genome structures resolve the early diversification of teleost fishes.</title>
        <authorList>
            <person name="Parey E."/>
            <person name="Louis A."/>
            <person name="Montfort J."/>
            <person name="Bouchez O."/>
            <person name="Roques C."/>
            <person name="Iampietro C."/>
            <person name="Lluch J."/>
            <person name="Castinel A."/>
            <person name="Donnadieu C."/>
            <person name="Desvignes T."/>
            <person name="Floi Bucao C."/>
            <person name="Jouanno E."/>
            <person name="Wen M."/>
            <person name="Mejri S."/>
            <person name="Dirks R."/>
            <person name="Jansen H."/>
            <person name="Henkel C."/>
            <person name="Chen W.J."/>
            <person name="Zahm M."/>
            <person name="Cabau C."/>
            <person name="Klopp C."/>
            <person name="Thompson A.W."/>
            <person name="Robinson-Rechavi M."/>
            <person name="Braasch I."/>
            <person name="Lecointre G."/>
            <person name="Bobe J."/>
            <person name="Postlethwait J.H."/>
            <person name="Berthelot C."/>
            <person name="Roest Crollius H."/>
            <person name="Guiguen Y."/>
        </authorList>
    </citation>
    <scope>NUCLEOTIDE SEQUENCE</scope>
    <source>
        <strain evidence="2">NC1722</strain>
    </source>
</reference>
<proteinExistence type="predicted"/>
<organism evidence="2 3">
    <name type="scientific">Aldrovandia affinis</name>
    <dbReference type="NCBI Taxonomy" id="143900"/>
    <lineage>
        <taxon>Eukaryota</taxon>
        <taxon>Metazoa</taxon>
        <taxon>Chordata</taxon>
        <taxon>Craniata</taxon>
        <taxon>Vertebrata</taxon>
        <taxon>Euteleostomi</taxon>
        <taxon>Actinopterygii</taxon>
        <taxon>Neopterygii</taxon>
        <taxon>Teleostei</taxon>
        <taxon>Notacanthiformes</taxon>
        <taxon>Halosauridae</taxon>
        <taxon>Aldrovandia</taxon>
    </lineage>
</organism>
<feature type="region of interest" description="Disordered" evidence="1">
    <location>
        <begin position="1"/>
        <end position="31"/>
    </location>
</feature>
<name>A0AAD7RQN8_9TELE</name>
<evidence type="ECO:0000313" key="3">
    <source>
        <dbReference type="Proteomes" id="UP001221898"/>
    </source>
</evidence>
<accession>A0AAD7RQN8</accession>
<dbReference type="EMBL" id="JAINUG010000193">
    <property type="protein sequence ID" value="KAJ8388564.1"/>
    <property type="molecule type" value="Genomic_DNA"/>
</dbReference>